<feature type="signal peptide" evidence="11">
    <location>
        <begin position="1"/>
        <end position="21"/>
    </location>
</feature>
<evidence type="ECO:0000256" key="8">
    <source>
        <dbReference type="ARBA" id="ARBA00023114"/>
    </source>
</evidence>
<dbReference type="InterPro" id="IPR050298">
    <property type="entry name" value="Gram-neg_bact_OMP"/>
</dbReference>
<dbReference type="InterPro" id="IPR001702">
    <property type="entry name" value="Porin_Gram-ve"/>
</dbReference>
<evidence type="ECO:0000313" key="14">
    <source>
        <dbReference type="Proteomes" id="UP000642144"/>
    </source>
</evidence>
<protein>
    <submittedName>
        <fullName evidence="13">Porin</fullName>
    </submittedName>
</protein>
<evidence type="ECO:0000256" key="7">
    <source>
        <dbReference type="ARBA" id="ARBA00023065"/>
    </source>
</evidence>
<keyword evidence="7" id="KW-0406">Ion transport</keyword>
<sequence>MKHTKLLIVGGALLSIGGSAAAQSNVAMYGIVDVAVTHVDHLPAGASTYMRSGAKDGNRLGFRGTEDLGGGTSLIFQLEAGFNTDDGTAGQAGSLFNRAAWVGISDKTWGKLTVGRQYAPYFDALNPLGPVPVVTGAAGDHPGDIDGFDITIRNNNSIKYTSPTWHGVTAAVMVAAGEQAGHSGSGGTYSASLKYDAGPWHSAMGYQLLKNGPNQANWDANSASSFSKSAVNAGYLSAADVQYVAAGTRYEHGPLGVGGSVSNVQYRANAASLFRDTAIFNTGALLATWQTTTPWLLGAGITYTSANKANGISDAANYRQFSLQQTYWFSKRSSIYIIEATQRANGRTLALGGASQIDAGATVGVSQSGTSSVGPKQTLVGIGLRHSF</sequence>
<evidence type="ECO:0000259" key="12">
    <source>
        <dbReference type="Pfam" id="PF13609"/>
    </source>
</evidence>
<dbReference type="PRINTS" id="PR00184">
    <property type="entry name" value="NEISSPPORIN"/>
</dbReference>
<dbReference type="Proteomes" id="UP000642144">
    <property type="component" value="Unassembled WGS sequence"/>
</dbReference>
<evidence type="ECO:0000256" key="9">
    <source>
        <dbReference type="ARBA" id="ARBA00023136"/>
    </source>
</evidence>
<comment type="caution">
    <text evidence="13">The sequence shown here is derived from an EMBL/GenBank/DDBJ whole genome shotgun (WGS) entry which is preliminary data.</text>
</comment>
<comment type="subcellular location">
    <subcellularLocation>
        <location evidence="1">Cell outer membrane</location>
        <topology evidence="1">Multi-pass membrane protein</topology>
    </subcellularLocation>
</comment>
<dbReference type="SUPFAM" id="SSF56935">
    <property type="entry name" value="Porins"/>
    <property type="match status" value="1"/>
</dbReference>
<reference evidence="13 14" key="1">
    <citation type="submission" date="2019-12" db="EMBL/GenBank/DDBJ databases">
        <title>Novel species isolated from a subtropical stream in China.</title>
        <authorList>
            <person name="Lu H."/>
        </authorList>
    </citation>
    <scope>NUCLEOTIDE SEQUENCE [LARGE SCALE GENOMIC DNA]</scope>
    <source>
        <strain evidence="13 14">CY42W</strain>
    </source>
</reference>
<feature type="domain" description="Porin" evidence="12">
    <location>
        <begin position="13"/>
        <end position="337"/>
    </location>
</feature>
<dbReference type="EMBL" id="WWCT01000009">
    <property type="protein sequence ID" value="MYN27403.1"/>
    <property type="molecule type" value="Genomic_DNA"/>
</dbReference>
<evidence type="ECO:0000256" key="11">
    <source>
        <dbReference type="SAM" id="SignalP"/>
    </source>
</evidence>
<proteinExistence type="predicted"/>
<keyword evidence="14" id="KW-1185">Reference proteome</keyword>
<evidence type="ECO:0000256" key="3">
    <source>
        <dbReference type="ARBA" id="ARBA00022448"/>
    </source>
</evidence>
<keyword evidence="5" id="KW-0812">Transmembrane</keyword>
<keyword evidence="3" id="KW-0813">Transport</keyword>
<keyword evidence="8" id="KW-0626">Porin</keyword>
<dbReference type="InterPro" id="IPR033900">
    <property type="entry name" value="Gram_neg_porin_domain"/>
</dbReference>
<evidence type="ECO:0000313" key="13">
    <source>
        <dbReference type="EMBL" id="MYN27403.1"/>
    </source>
</evidence>
<gene>
    <name evidence="13" type="ORF">GTP69_13370</name>
</gene>
<feature type="chain" id="PRO_5045342072" evidence="11">
    <location>
        <begin position="22"/>
        <end position="388"/>
    </location>
</feature>
<dbReference type="CDD" id="cd00342">
    <property type="entry name" value="gram_neg_porins"/>
    <property type="match status" value="1"/>
</dbReference>
<evidence type="ECO:0000256" key="1">
    <source>
        <dbReference type="ARBA" id="ARBA00004571"/>
    </source>
</evidence>
<accession>A0ABW9W0R4</accession>
<dbReference type="Gene3D" id="2.40.160.10">
    <property type="entry name" value="Porin"/>
    <property type="match status" value="1"/>
</dbReference>
<dbReference type="PRINTS" id="PR00182">
    <property type="entry name" value="ECOLNEIPORIN"/>
</dbReference>
<evidence type="ECO:0000256" key="2">
    <source>
        <dbReference type="ARBA" id="ARBA00011233"/>
    </source>
</evidence>
<evidence type="ECO:0000256" key="5">
    <source>
        <dbReference type="ARBA" id="ARBA00022692"/>
    </source>
</evidence>
<organism evidence="13 14">
    <name type="scientific">Duganella levis</name>
    <dbReference type="NCBI Taxonomy" id="2692169"/>
    <lineage>
        <taxon>Bacteria</taxon>
        <taxon>Pseudomonadati</taxon>
        <taxon>Pseudomonadota</taxon>
        <taxon>Betaproteobacteria</taxon>
        <taxon>Burkholderiales</taxon>
        <taxon>Oxalobacteraceae</taxon>
        <taxon>Telluria group</taxon>
        <taxon>Duganella</taxon>
    </lineage>
</organism>
<name>A0ABW9W0R4_9BURK</name>
<evidence type="ECO:0000256" key="6">
    <source>
        <dbReference type="ARBA" id="ARBA00022729"/>
    </source>
</evidence>
<evidence type="ECO:0000256" key="4">
    <source>
        <dbReference type="ARBA" id="ARBA00022452"/>
    </source>
</evidence>
<dbReference type="InterPro" id="IPR002299">
    <property type="entry name" value="Porin_Neis"/>
</dbReference>
<keyword evidence="6 11" id="KW-0732">Signal</keyword>
<dbReference type="InterPro" id="IPR023614">
    <property type="entry name" value="Porin_dom_sf"/>
</dbReference>
<evidence type="ECO:0000256" key="10">
    <source>
        <dbReference type="ARBA" id="ARBA00023237"/>
    </source>
</evidence>
<dbReference type="PANTHER" id="PTHR34501">
    <property type="entry name" value="PROTEIN YDDL-RELATED"/>
    <property type="match status" value="1"/>
</dbReference>
<keyword evidence="4" id="KW-1134">Transmembrane beta strand</keyword>
<keyword evidence="10" id="KW-0998">Cell outer membrane</keyword>
<comment type="subunit">
    <text evidence="2">Homotrimer.</text>
</comment>
<keyword evidence="9" id="KW-0472">Membrane</keyword>
<dbReference type="Pfam" id="PF13609">
    <property type="entry name" value="Porin_4"/>
    <property type="match status" value="1"/>
</dbReference>
<dbReference type="PANTHER" id="PTHR34501:SF9">
    <property type="entry name" value="MAJOR OUTER MEMBRANE PROTEIN P.IA"/>
    <property type="match status" value="1"/>
</dbReference>
<dbReference type="RefSeq" id="WP_161055354.1">
    <property type="nucleotide sequence ID" value="NZ_WWCT01000009.1"/>
</dbReference>